<dbReference type="AlphaFoldDB" id="A0A1S0UI78"/>
<evidence type="ECO:0000256" key="1">
    <source>
        <dbReference type="ARBA" id="ARBA00004123"/>
    </source>
</evidence>
<dbReference type="PANTHER" id="PTHR24404">
    <property type="entry name" value="ZINC FINGER PROTEIN"/>
    <property type="match status" value="1"/>
</dbReference>
<comment type="subcellular location">
    <subcellularLocation>
        <location evidence="1">Nucleus</location>
    </subcellularLocation>
</comment>
<dbReference type="GeneID" id="9940024"/>
<dbReference type="FunFam" id="3.30.160.60:FF:000038">
    <property type="entry name" value="Zinc finger protein 624"/>
    <property type="match status" value="1"/>
</dbReference>
<feature type="region of interest" description="Disordered" evidence="11">
    <location>
        <begin position="758"/>
        <end position="782"/>
    </location>
</feature>
<keyword evidence="6" id="KW-0805">Transcription regulation</keyword>
<keyword evidence="2" id="KW-0479">Metal-binding</keyword>
<dbReference type="OrthoDB" id="10018191at2759"/>
<keyword evidence="5" id="KW-0862">Zinc</keyword>
<feature type="region of interest" description="Disordered" evidence="11">
    <location>
        <begin position="1"/>
        <end position="59"/>
    </location>
</feature>
<feature type="compositionally biased region" description="Low complexity" evidence="11">
    <location>
        <begin position="24"/>
        <end position="39"/>
    </location>
</feature>
<accession>A0A1S0UI78</accession>
<evidence type="ECO:0000256" key="10">
    <source>
        <dbReference type="PROSITE-ProRule" id="PRU00042"/>
    </source>
</evidence>
<dbReference type="GO" id="GO:0000978">
    <property type="term" value="F:RNA polymerase II cis-regulatory region sequence-specific DNA binding"/>
    <property type="evidence" value="ECO:0007669"/>
    <property type="project" value="TreeGrafter"/>
</dbReference>
<evidence type="ECO:0000313" key="13">
    <source>
        <dbReference type="EMBL" id="EJD75275.1"/>
    </source>
</evidence>
<feature type="domain" description="C2H2-type" evidence="12">
    <location>
        <begin position="532"/>
        <end position="559"/>
    </location>
</feature>
<reference evidence="13" key="1">
    <citation type="submission" date="2012-04" db="EMBL/GenBank/DDBJ databases">
        <title>The Genome Sequence of Loa loa.</title>
        <authorList>
            <consortium name="The Broad Institute Genome Sequencing Platform"/>
            <consortium name="Broad Institute Genome Sequencing Center for Infectious Disease"/>
            <person name="Nutman T.B."/>
            <person name="Fink D.L."/>
            <person name="Russ C."/>
            <person name="Young S."/>
            <person name="Zeng Q."/>
            <person name="Gargeya S."/>
            <person name="Alvarado L."/>
            <person name="Berlin A."/>
            <person name="Chapman S.B."/>
            <person name="Chen Z."/>
            <person name="Freedman E."/>
            <person name="Gellesch M."/>
            <person name="Goldberg J."/>
            <person name="Griggs A."/>
            <person name="Gujja S."/>
            <person name="Heilman E.R."/>
            <person name="Heiman D."/>
            <person name="Howarth C."/>
            <person name="Mehta T."/>
            <person name="Neiman D."/>
            <person name="Pearson M."/>
            <person name="Roberts A."/>
            <person name="Saif S."/>
            <person name="Shea T."/>
            <person name="Shenoy N."/>
            <person name="Sisk P."/>
            <person name="Stolte C."/>
            <person name="Sykes S."/>
            <person name="White J."/>
            <person name="Yandava C."/>
            <person name="Haas B."/>
            <person name="Henn M.R."/>
            <person name="Nusbaum C."/>
            <person name="Birren B."/>
        </authorList>
    </citation>
    <scope>NUCLEOTIDE SEQUENCE [LARGE SCALE GENOMIC DNA]</scope>
</reference>
<dbReference type="InParanoid" id="A0A1S0UI78"/>
<name>A0A1S0UI78_LOALO</name>
<feature type="compositionally biased region" description="Basic and acidic residues" evidence="11">
    <location>
        <begin position="1"/>
        <end position="14"/>
    </location>
</feature>
<evidence type="ECO:0000256" key="7">
    <source>
        <dbReference type="ARBA" id="ARBA00023125"/>
    </source>
</evidence>
<keyword evidence="3" id="KW-0677">Repeat</keyword>
<feature type="region of interest" description="Disordered" evidence="11">
    <location>
        <begin position="372"/>
        <end position="399"/>
    </location>
</feature>
<feature type="compositionally biased region" description="Polar residues" evidence="11">
    <location>
        <begin position="276"/>
        <end position="310"/>
    </location>
</feature>
<keyword evidence="4 10" id="KW-0863">Zinc-finger</keyword>
<feature type="compositionally biased region" description="Low complexity" evidence="11">
    <location>
        <begin position="758"/>
        <end position="778"/>
    </location>
</feature>
<evidence type="ECO:0000256" key="2">
    <source>
        <dbReference type="ARBA" id="ARBA00022723"/>
    </source>
</evidence>
<feature type="domain" description="C2H2-type" evidence="12">
    <location>
        <begin position="560"/>
        <end position="587"/>
    </location>
</feature>
<feature type="region of interest" description="Disordered" evidence="11">
    <location>
        <begin position="86"/>
        <end position="106"/>
    </location>
</feature>
<dbReference type="CTD" id="9940024"/>
<evidence type="ECO:0000256" key="6">
    <source>
        <dbReference type="ARBA" id="ARBA00023015"/>
    </source>
</evidence>
<dbReference type="GO" id="GO:0006357">
    <property type="term" value="P:regulation of transcription by RNA polymerase II"/>
    <property type="evidence" value="ECO:0007669"/>
    <property type="project" value="TreeGrafter"/>
</dbReference>
<keyword evidence="8" id="KW-0804">Transcription</keyword>
<dbReference type="InterPro" id="IPR050589">
    <property type="entry name" value="Ikaros_C2H2-ZF"/>
</dbReference>
<evidence type="ECO:0000256" key="9">
    <source>
        <dbReference type="ARBA" id="ARBA00023242"/>
    </source>
</evidence>
<dbReference type="FunCoup" id="A0A1S0UI78">
    <property type="interactions" value="6"/>
</dbReference>
<dbReference type="Gene3D" id="3.30.160.60">
    <property type="entry name" value="Classic Zinc Finger"/>
    <property type="match status" value="3"/>
</dbReference>
<sequence>MINKDKCDNMDHSDSVNSTMLHFSPPSTTFSTSPRSNSPINDGSSLTFDGPTITLPSGDKTTIICEPTVSGDADNRSALKFAPVICEQGPSAPSSPTGPGSSRLRRPCPLDADAMERISVLTTNYLAAMNLNKLSPLSSYPTSDLGSSPRSSISLAPSSLSPCWTNFRDSKKSSLEGDGDSDVCSKDLLSPCIYSPAPYSPFSDCTEPPGTPLSACGTGASPALSPLLSMQSLHFNFDTIRSSSSLSGRVDVSNHLLVPESNLDLQSRERSRSDGEVTSNGNTEEMDTSVGQSTISIPATSRRLSSTSGQYKKRLLQKYEKEQEDKKIQKRQSNQYVSLTSTFCPTNAETTVSPIEESKESEEKNATWLLSKEETTDDGLSKSTAESQPKQPLLPSNEPFGSQQQFNVWMQHQLLTWRNHWYQNASKLSSIHSPAVIGIGRACLLTQPRDHMSRGMTRSTNSPEMESNIGPIRSGTFWRRSRSESDVTFGNYVCQHCGQAFGLHDRLAKHIASRHRDRSASIAGKDGSSKAHKCAMCNKSFGRSDMLTRHMRLHTGIKPYGCQVCGQVFSRSDHLSTHQRTHTGEKPYQCPQCSYAASRRDMITRHMRTHIRPPGSPEFNPLAISQLSLSHSSSQLYQSDIIVSDTVGLVPPCLSSSNLSPVPSHQLMRNPLMMCTANAATAVAVTAIVDESNCDETGEMGLNHPWNNYRLFSIRTATAPNLIGSNLRRSAFTAHGKLATSLSATTASQNSLFSASNSLTLPSNNSPQSSHSSQTSPTLCRQASIGGFSSTCST</sequence>
<dbReference type="InterPro" id="IPR036236">
    <property type="entry name" value="Znf_C2H2_sf"/>
</dbReference>
<feature type="compositionally biased region" description="Polar residues" evidence="11">
    <location>
        <begin position="381"/>
        <end position="390"/>
    </location>
</feature>
<dbReference type="FunFam" id="3.30.160.60:FF:000404">
    <property type="entry name" value="POZ-, AT hook-, and zinc finger-containing protein 1"/>
    <property type="match status" value="1"/>
</dbReference>
<feature type="domain" description="C2H2-type" evidence="12">
    <location>
        <begin position="492"/>
        <end position="520"/>
    </location>
</feature>
<dbReference type="OMA" id="PSNEPFG"/>
<evidence type="ECO:0000256" key="4">
    <source>
        <dbReference type="ARBA" id="ARBA00022771"/>
    </source>
</evidence>
<feature type="domain" description="C2H2-type" evidence="12">
    <location>
        <begin position="588"/>
        <end position="610"/>
    </location>
</feature>
<evidence type="ECO:0000256" key="3">
    <source>
        <dbReference type="ARBA" id="ARBA00022737"/>
    </source>
</evidence>
<dbReference type="KEGG" id="loa:LOAG_17546"/>
<dbReference type="GO" id="GO:0005634">
    <property type="term" value="C:nucleus"/>
    <property type="evidence" value="ECO:0007669"/>
    <property type="project" value="UniProtKB-SubCell"/>
</dbReference>
<dbReference type="PROSITE" id="PS50157">
    <property type="entry name" value="ZINC_FINGER_C2H2_2"/>
    <property type="match status" value="4"/>
</dbReference>
<dbReference type="EMBL" id="JH712155">
    <property type="protein sequence ID" value="EJD75275.1"/>
    <property type="molecule type" value="Genomic_DNA"/>
</dbReference>
<feature type="compositionally biased region" description="Low complexity" evidence="11">
    <location>
        <begin position="89"/>
        <end position="102"/>
    </location>
</feature>
<evidence type="ECO:0000256" key="5">
    <source>
        <dbReference type="ARBA" id="ARBA00022833"/>
    </source>
</evidence>
<feature type="region of interest" description="Disordered" evidence="11">
    <location>
        <begin position="261"/>
        <end position="311"/>
    </location>
</feature>
<evidence type="ECO:0000256" key="11">
    <source>
        <dbReference type="SAM" id="MobiDB-lite"/>
    </source>
</evidence>
<proteinExistence type="predicted"/>
<keyword evidence="7" id="KW-0238">DNA-binding</keyword>
<protein>
    <submittedName>
        <fullName evidence="13">Zinc finger protein</fullName>
    </submittedName>
</protein>
<dbReference type="FunFam" id="3.30.160.60:FF:000395">
    <property type="entry name" value="zinc finger protein 513"/>
    <property type="match status" value="1"/>
</dbReference>
<dbReference type="InterPro" id="IPR013087">
    <property type="entry name" value="Znf_C2H2_type"/>
</dbReference>
<dbReference type="PROSITE" id="PS00028">
    <property type="entry name" value="ZINC_FINGER_C2H2_1"/>
    <property type="match status" value="3"/>
</dbReference>
<keyword evidence="9" id="KW-0539">Nucleus</keyword>
<organism evidence="13">
    <name type="scientific">Loa loa</name>
    <name type="common">Eye worm</name>
    <name type="synonym">Filaria loa</name>
    <dbReference type="NCBI Taxonomy" id="7209"/>
    <lineage>
        <taxon>Eukaryota</taxon>
        <taxon>Metazoa</taxon>
        <taxon>Ecdysozoa</taxon>
        <taxon>Nematoda</taxon>
        <taxon>Chromadorea</taxon>
        <taxon>Rhabditida</taxon>
        <taxon>Spirurina</taxon>
        <taxon>Spiruromorpha</taxon>
        <taxon>Filarioidea</taxon>
        <taxon>Onchocercidae</taxon>
        <taxon>Loa</taxon>
    </lineage>
</organism>
<feature type="compositionally biased region" description="Polar residues" evidence="11">
    <location>
        <begin position="456"/>
        <end position="465"/>
    </location>
</feature>
<feature type="compositionally biased region" description="Basic and acidic residues" evidence="11">
    <location>
        <begin position="266"/>
        <end position="275"/>
    </location>
</feature>
<dbReference type="SMART" id="SM00355">
    <property type="entry name" value="ZnF_C2H2"/>
    <property type="match status" value="4"/>
</dbReference>
<dbReference type="GO" id="GO:0008270">
    <property type="term" value="F:zinc ion binding"/>
    <property type="evidence" value="ECO:0007669"/>
    <property type="project" value="UniProtKB-KW"/>
</dbReference>
<dbReference type="SUPFAM" id="SSF57667">
    <property type="entry name" value="beta-beta-alpha zinc fingers"/>
    <property type="match status" value="2"/>
</dbReference>
<gene>
    <name evidence="13" type="ORF">LOAG_17546</name>
</gene>
<feature type="region of interest" description="Disordered" evidence="11">
    <location>
        <begin position="451"/>
        <end position="472"/>
    </location>
</feature>
<evidence type="ECO:0000259" key="12">
    <source>
        <dbReference type="PROSITE" id="PS50157"/>
    </source>
</evidence>
<dbReference type="GO" id="GO:0003700">
    <property type="term" value="F:DNA-binding transcription factor activity"/>
    <property type="evidence" value="ECO:0007669"/>
    <property type="project" value="TreeGrafter"/>
</dbReference>
<dbReference type="RefSeq" id="XP_020306149.1">
    <property type="nucleotide sequence ID" value="XM_020450206.1"/>
</dbReference>
<dbReference type="Pfam" id="PF00096">
    <property type="entry name" value="zf-C2H2"/>
    <property type="match status" value="3"/>
</dbReference>
<evidence type="ECO:0000256" key="8">
    <source>
        <dbReference type="ARBA" id="ARBA00023163"/>
    </source>
</evidence>
<dbReference type="PANTHER" id="PTHR24404:SF84">
    <property type="entry name" value="C2H2-TYPE DOMAIN-CONTAINING PROTEIN-RELATED"/>
    <property type="match status" value="1"/>
</dbReference>